<feature type="region of interest" description="Disordered" evidence="2">
    <location>
        <begin position="102"/>
        <end position="171"/>
    </location>
</feature>
<comment type="caution">
    <text evidence="3">The sequence shown here is derived from an EMBL/GenBank/DDBJ whole genome shotgun (WGS) entry which is preliminary data.</text>
</comment>
<evidence type="ECO:0000256" key="1">
    <source>
        <dbReference type="SAM" id="Coils"/>
    </source>
</evidence>
<proteinExistence type="predicted"/>
<evidence type="ECO:0000313" key="3">
    <source>
        <dbReference type="EMBL" id="KKS94473.1"/>
    </source>
</evidence>
<accession>A0A0G1G658</accession>
<organism evidence="3 4">
    <name type="scientific">Candidatus Collierbacteria bacterium GW2011_GWC2_43_12</name>
    <dbReference type="NCBI Taxonomy" id="1618390"/>
    <lineage>
        <taxon>Bacteria</taxon>
        <taxon>Candidatus Collieribacteriota</taxon>
    </lineage>
</organism>
<keyword evidence="1" id="KW-0175">Coiled coil</keyword>
<protein>
    <submittedName>
        <fullName evidence="3">Uncharacterized protein</fullName>
    </submittedName>
</protein>
<dbReference type="EMBL" id="LCFK01000011">
    <property type="protein sequence ID" value="KKS94473.1"/>
    <property type="molecule type" value="Genomic_DNA"/>
</dbReference>
<dbReference type="Proteomes" id="UP000033980">
    <property type="component" value="Unassembled WGS sequence"/>
</dbReference>
<evidence type="ECO:0000313" key="4">
    <source>
        <dbReference type="Proteomes" id="UP000033980"/>
    </source>
</evidence>
<reference evidence="3 4" key="1">
    <citation type="journal article" date="2015" name="Nature">
        <title>rRNA introns, odd ribosomes, and small enigmatic genomes across a large radiation of phyla.</title>
        <authorList>
            <person name="Brown C.T."/>
            <person name="Hug L.A."/>
            <person name="Thomas B.C."/>
            <person name="Sharon I."/>
            <person name="Castelle C.J."/>
            <person name="Singh A."/>
            <person name="Wilkins M.J."/>
            <person name="Williams K.H."/>
            <person name="Banfield J.F."/>
        </authorList>
    </citation>
    <scope>NUCLEOTIDE SEQUENCE [LARGE SCALE GENOMIC DNA]</scope>
</reference>
<name>A0A0G1G658_9BACT</name>
<sequence length="171" mass="18718">MDNKTLIRIVEELQVSVEIKNLLKRYIDGNNDDPELGEKVAKILDTLADQADMAASELEKMIEKLDAFREETINQGDDFVGKIDDLTNTYGEEMIAVLKEANKGNEEPVTSTQEVSSQAVSVETPMDEPTTTLSQPTYSQPMPVQSVQASTPLVTNPAPFPTTPLMGGQTS</sequence>
<feature type="coiled-coil region" evidence="1">
    <location>
        <begin position="44"/>
        <end position="71"/>
    </location>
</feature>
<evidence type="ECO:0000256" key="2">
    <source>
        <dbReference type="SAM" id="MobiDB-lite"/>
    </source>
</evidence>
<feature type="compositionally biased region" description="Polar residues" evidence="2">
    <location>
        <begin position="108"/>
        <end position="121"/>
    </location>
</feature>
<dbReference type="AlphaFoldDB" id="A0A0G1G658"/>
<feature type="compositionally biased region" description="Polar residues" evidence="2">
    <location>
        <begin position="129"/>
        <end position="154"/>
    </location>
</feature>
<dbReference type="Gene3D" id="1.20.1170.10">
    <property type="match status" value="1"/>
</dbReference>
<gene>
    <name evidence="3" type="ORF">UV68_C0011G0004</name>
</gene>